<gene>
    <name evidence="1" type="ORF">E2562_011951</name>
</gene>
<dbReference type="Proteomes" id="UP000479710">
    <property type="component" value="Unassembled WGS sequence"/>
</dbReference>
<sequence>MYWSTYKNMDASQLQVRHRHVALTLIVDSALRGKQVICVDYHGRLETAWRTPVLLQGWRGQDAHFLVACGEGGKEEEEVILISCHRDGARLSELKFFKLDDAAMAWPPLDDAELDGFSVRGKCIRSARTSCGVTQRQST</sequence>
<protein>
    <submittedName>
        <fullName evidence="1">Uncharacterized protein</fullName>
    </submittedName>
</protein>
<reference evidence="1 2" key="1">
    <citation type="submission" date="2019-11" db="EMBL/GenBank/DDBJ databases">
        <title>Whole genome sequence of Oryza granulata.</title>
        <authorList>
            <person name="Li W."/>
        </authorList>
    </citation>
    <scope>NUCLEOTIDE SEQUENCE [LARGE SCALE GENOMIC DNA]</scope>
    <source>
        <strain evidence="2">cv. Menghai</strain>
        <tissue evidence="1">Leaf</tissue>
    </source>
</reference>
<dbReference type="OrthoDB" id="582752at2759"/>
<evidence type="ECO:0000313" key="2">
    <source>
        <dbReference type="Proteomes" id="UP000479710"/>
    </source>
</evidence>
<comment type="caution">
    <text evidence="1">The sequence shown here is derived from an EMBL/GenBank/DDBJ whole genome shotgun (WGS) entry which is preliminary data.</text>
</comment>
<evidence type="ECO:0000313" key="1">
    <source>
        <dbReference type="EMBL" id="KAF0932647.1"/>
    </source>
</evidence>
<organism evidence="1 2">
    <name type="scientific">Oryza meyeriana var. granulata</name>
    <dbReference type="NCBI Taxonomy" id="110450"/>
    <lineage>
        <taxon>Eukaryota</taxon>
        <taxon>Viridiplantae</taxon>
        <taxon>Streptophyta</taxon>
        <taxon>Embryophyta</taxon>
        <taxon>Tracheophyta</taxon>
        <taxon>Spermatophyta</taxon>
        <taxon>Magnoliopsida</taxon>
        <taxon>Liliopsida</taxon>
        <taxon>Poales</taxon>
        <taxon>Poaceae</taxon>
        <taxon>BOP clade</taxon>
        <taxon>Oryzoideae</taxon>
        <taxon>Oryzeae</taxon>
        <taxon>Oryzinae</taxon>
        <taxon>Oryza</taxon>
        <taxon>Oryza meyeriana</taxon>
    </lineage>
</organism>
<accession>A0A6G1F6V1</accession>
<name>A0A6G1F6V1_9ORYZ</name>
<dbReference type="AlphaFoldDB" id="A0A6G1F6V1"/>
<proteinExistence type="predicted"/>
<dbReference type="EMBL" id="SPHZ02000001">
    <property type="protein sequence ID" value="KAF0932647.1"/>
    <property type="molecule type" value="Genomic_DNA"/>
</dbReference>
<keyword evidence="2" id="KW-1185">Reference proteome</keyword>